<keyword evidence="6" id="KW-0508">mRNA splicing</keyword>
<evidence type="ECO:0000256" key="7">
    <source>
        <dbReference type="ARBA" id="ARBA00023242"/>
    </source>
</evidence>
<keyword evidence="8" id="KW-0687">Ribonucleoprotein</keyword>
<dbReference type="Gene3D" id="1.10.287.4070">
    <property type="match status" value="1"/>
</dbReference>
<dbReference type="Proteomes" id="UP000053201">
    <property type="component" value="Unassembled WGS sequence"/>
</dbReference>
<evidence type="ECO:0000256" key="4">
    <source>
        <dbReference type="ARBA" id="ARBA00022728"/>
    </source>
</evidence>
<dbReference type="SMART" id="SM00931">
    <property type="entry name" value="NOSIC"/>
    <property type="match status" value="1"/>
</dbReference>
<dbReference type="PANTHER" id="PTHR13904">
    <property type="entry name" value="PRE-MRNA SPLICING FACTOR PRP31"/>
    <property type="match status" value="1"/>
</dbReference>
<evidence type="ECO:0000259" key="10">
    <source>
        <dbReference type="PROSITE" id="PS51358"/>
    </source>
</evidence>
<keyword evidence="5" id="KW-0694">RNA-binding</keyword>
<dbReference type="Gene3D" id="1.10.246.90">
    <property type="entry name" value="Nop domain"/>
    <property type="match status" value="1"/>
</dbReference>
<evidence type="ECO:0000313" key="11">
    <source>
        <dbReference type="EMBL" id="KNC96542.1"/>
    </source>
</evidence>
<feature type="compositionally biased region" description="Basic residues" evidence="9">
    <location>
        <begin position="353"/>
        <end position="363"/>
    </location>
</feature>
<reference evidence="11 12" key="1">
    <citation type="submission" date="2009-08" db="EMBL/GenBank/DDBJ databases">
        <title>The Genome Sequence of Spizellomyces punctatus strain DAOM BR117.</title>
        <authorList>
            <consortium name="The Broad Institute Genome Sequencing Platform"/>
            <person name="Russ C."/>
            <person name="Cuomo C."/>
            <person name="Shea T."/>
            <person name="Young S.K."/>
            <person name="Zeng Q."/>
            <person name="Koehrsen M."/>
            <person name="Haas B."/>
            <person name="Borodovsky M."/>
            <person name="Guigo R."/>
            <person name="Alvarado L."/>
            <person name="Berlin A."/>
            <person name="Bochicchio J."/>
            <person name="Borenstein D."/>
            <person name="Chapman S."/>
            <person name="Chen Z."/>
            <person name="Engels R."/>
            <person name="Freedman E."/>
            <person name="Gellesch M."/>
            <person name="Goldberg J."/>
            <person name="Griggs A."/>
            <person name="Gujja S."/>
            <person name="Heiman D."/>
            <person name="Hepburn T."/>
            <person name="Howarth C."/>
            <person name="Jen D."/>
            <person name="Larson L."/>
            <person name="Lewis B."/>
            <person name="Mehta T."/>
            <person name="Park D."/>
            <person name="Pearson M."/>
            <person name="Roberts A."/>
            <person name="Saif S."/>
            <person name="Shenoy N."/>
            <person name="Sisk P."/>
            <person name="Stolte C."/>
            <person name="Sykes S."/>
            <person name="Thomson T."/>
            <person name="Walk T."/>
            <person name="White J."/>
            <person name="Yandava C."/>
            <person name="Burger G."/>
            <person name="Gray M.W."/>
            <person name="Holland P.W.H."/>
            <person name="King N."/>
            <person name="Lang F.B.F."/>
            <person name="Roger A.J."/>
            <person name="Ruiz-Trillo I."/>
            <person name="Lander E."/>
            <person name="Nusbaum C."/>
        </authorList>
    </citation>
    <scope>NUCLEOTIDE SEQUENCE [LARGE SCALE GENOMIC DNA]</scope>
    <source>
        <strain evidence="11 12">DAOM BR117</strain>
    </source>
</reference>
<dbReference type="eggNOG" id="KOG2574">
    <property type="taxonomic scope" value="Eukaryota"/>
</dbReference>
<dbReference type="GO" id="GO:0005687">
    <property type="term" value="C:U4 snRNP"/>
    <property type="evidence" value="ECO:0007669"/>
    <property type="project" value="TreeGrafter"/>
</dbReference>
<feature type="region of interest" description="Disordered" evidence="9">
    <location>
        <begin position="1"/>
        <end position="31"/>
    </location>
</feature>
<evidence type="ECO:0000313" key="12">
    <source>
        <dbReference type="Proteomes" id="UP000053201"/>
    </source>
</evidence>
<dbReference type="OrthoDB" id="4771285at2759"/>
<dbReference type="GO" id="GO:0045292">
    <property type="term" value="P:mRNA cis splicing, via spliceosome"/>
    <property type="evidence" value="ECO:0007669"/>
    <property type="project" value="EnsemblFungi"/>
</dbReference>
<dbReference type="InParanoid" id="A0A0L0H5Q3"/>
<evidence type="ECO:0000256" key="1">
    <source>
        <dbReference type="ARBA" id="ARBA00004123"/>
    </source>
</evidence>
<dbReference type="PANTHER" id="PTHR13904:SF0">
    <property type="entry name" value="U4_U6 SMALL NUCLEAR RIBONUCLEOPROTEIN PRP31"/>
    <property type="match status" value="1"/>
</dbReference>
<comment type="subcellular location">
    <subcellularLocation>
        <location evidence="1">Nucleus</location>
    </subcellularLocation>
</comment>
<dbReference type="GO" id="GO:0003723">
    <property type="term" value="F:RNA binding"/>
    <property type="evidence" value="ECO:0007669"/>
    <property type="project" value="UniProtKB-KW"/>
</dbReference>
<keyword evidence="3" id="KW-0507">mRNA processing</keyword>
<protein>
    <recommendedName>
        <fullName evidence="10">Nop domain-containing protein</fullName>
    </recommendedName>
</protein>
<keyword evidence="7" id="KW-0539">Nucleus</keyword>
<feature type="region of interest" description="Disordered" evidence="9">
    <location>
        <begin position="334"/>
        <end position="363"/>
    </location>
</feature>
<dbReference type="GO" id="GO:0071011">
    <property type="term" value="C:precatalytic spliceosome"/>
    <property type="evidence" value="ECO:0007669"/>
    <property type="project" value="TreeGrafter"/>
</dbReference>
<dbReference type="FunFam" id="1.10.246.90:FF:000002">
    <property type="entry name" value="U4/U6 small nuclear ribonucleoprotein Prp31"/>
    <property type="match status" value="1"/>
</dbReference>
<sequence>MDEDLLQDLEELGGDEDLEDLDDDIKDEDEDDGDIAIDEHANLLAAVDGDDLHSIARLTSSKPFKDVMQKIDQFRDVPRHPAQNTGPVEEDPEYKLIVQSNNLTVEIDNEILVVHKFIRDHYAPKFPELESLIPNPIDYARTVKLIGNEMDLTKVDLKSFLPSATIMVLTVTATTTNGQPLSDEAAAKVLEACDMLLDLDLSKRRILEYVESRMAFIAPNLSALVGSNVAAKLMGLSGGVTGLSKIPACNVLVLGKINKMNTGLSSVTQQKHQGLIYLTDMIISVPQEWKRKAARTLAAKVSLAARVDQARTSSDGAVGRKFREEVQKHIDRIQAPPPGKSIRALPIPDEGPKKKRAGKRVRRAKERLAQTALSKAQNRMAFGVAEDEVGFQNGSTKGLGLIGGQTGKIRAAQADPRLKLGLAKKHRVQFGGSSGATSGLSSSVAFTPVKGIELENPEAAAQRVKEANDRYFSSAAFAKLPKKEGS</sequence>
<dbReference type="OMA" id="IGNGPMD"/>
<dbReference type="Pfam" id="PF01798">
    <property type="entry name" value="Nop"/>
    <property type="match status" value="1"/>
</dbReference>
<evidence type="ECO:0000256" key="9">
    <source>
        <dbReference type="SAM" id="MobiDB-lite"/>
    </source>
</evidence>
<name>A0A0L0H5Q3_SPIPD</name>
<dbReference type="InterPro" id="IPR042239">
    <property type="entry name" value="Nop_C"/>
</dbReference>
<dbReference type="Pfam" id="PF09785">
    <property type="entry name" value="Prp31_C"/>
    <property type="match status" value="1"/>
</dbReference>
<keyword evidence="12" id="KW-1185">Reference proteome</keyword>
<dbReference type="RefSeq" id="XP_016604582.1">
    <property type="nucleotide sequence ID" value="XM_016756285.1"/>
</dbReference>
<comment type="similarity">
    <text evidence="2">Belongs to the PRP31 family.</text>
</comment>
<accession>A0A0L0H5Q3</accession>
<dbReference type="InterPro" id="IPR036070">
    <property type="entry name" value="Nop_dom_sf"/>
</dbReference>
<dbReference type="STRING" id="645134.A0A0L0H5Q3"/>
<dbReference type="FunCoup" id="A0A0L0H5Q3">
    <property type="interactions" value="839"/>
</dbReference>
<evidence type="ECO:0000256" key="3">
    <source>
        <dbReference type="ARBA" id="ARBA00022664"/>
    </source>
</evidence>
<dbReference type="PROSITE" id="PS51358">
    <property type="entry name" value="NOP"/>
    <property type="match status" value="1"/>
</dbReference>
<dbReference type="GO" id="GO:0000244">
    <property type="term" value="P:spliceosomal tri-snRNP complex assembly"/>
    <property type="evidence" value="ECO:0007669"/>
    <property type="project" value="InterPro"/>
</dbReference>
<dbReference type="EMBL" id="KQ257468">
    <property type="protein sequence ID" value="KNC96542.1"/>
    <property type="molecule type" value="Genomic_DNA"/>
</dbReference>
<dbReference type="VEuPathDB" id="FungiDB:SPPG_08130"/>
<evidence type="ECO:0000256" key="2">
    <source>
        <dbReference type="ARBA" id="ARBA00005572"/>
    </source>
</evidence>
<dbReference type="InterPro" id="IPR019175">
    <property type="entry name" value="Prp31_C"/>
</dbReference>
<evidence type="ECO:0000256" key="5">
    <source>
        <dbReference type="ARBA" id="ARBA00022884"/>
    </source>
</evidence>
<dbReference type="GO" id="GO:0046540">
    <property type="term" value="C:U4/U6 x U5 tri-snRNP complex"/>
    <property type="evidence" value="ECO:0007669"/>
    <property type="project" value="EnsemblFungi"/>
</dbReference>
<keyword evidence="4" id="KW-0747">Spliceosome</keyword>
<dbReference type="InterPro" id="IPR027105">
    <property type="entry name" value="Prp31"/>
</dbReference>
<evidence type="ECO:0000256" key="6">
    <source>
        <dbReference type="ARBA" id="ARBA00023187"/>
    </source>
</evidence>
<proteinExistence type="inferred from homology"/>
<gene>
    <name evidence="11" type="ORF">SPPG_08130</name>
</gene>
<dbReference type="InterPro" id="IPR012976">
    <property type="entry name" value="NOSIC"/>
</dbReference>
<organism evidence="11 12">
    <name type="scientific">Spizellomyces punctatus (strain DAOM BR117)</name>
    <dbReference type="NCBI Taxonomy" id="645134"/>
    <lineage>
        <taxon>Eukaryota</taxon>
        <taxon>Fungi</taxon>
        <taxon>Fungi incertae sedis</taxon>
        <taxon>Chytridiomycota</taxon>
        <taxon>Chytridiomycota incertae sedis</taxon>
        <taxon>Chytridiomycetes</taxon>
        <taxon>Spizellomycetales</taxon>
        <taxon>Spizellomycetaceae</taxon>
        <taxon>Spizellomyces</taxon>
    </lineage>
</organism>
<dbReference type="SUPFAM" id="SSF89124">
    <property type="entry name" value="Nop domain"/>
    <property type="match status" value="1"/>
</dbReference>
<feature type="domain" description="Nop" evidence="10">
    <location>
        <begin position="217"/>
        <end position="335"/>
    </location>
</feature>
<dbReference type="AlphaFoldDB" id="A0A0L0H5Q3"/>
<evidence type="ECO:0000256" key="8">
    <source>
        <dbReference type="ARBA" id="ARBA00023274"/>
    </source>
</evidence>
<dbReference type="FunFam" id="1.10.287.4070:FF:000003">
    <property type="entry name" value="U4/U6 small nuclear ribonucleoprotein PRP31"/>
    <property type="match status" value="1"/>
</dbReference>
<dbReference type="InterPro" id="IPR002687">
    <property type="entry name" value="Nop_dom"/>
</dbReference>
<dbReference type="GeneID" id="27691307"/>